<dbReference type="InterPro" id="IPR036045">
    <property type="entry name" value="Sec1-like_sf"/>
</dbReference>
<name>X6MSR4_RETFI</name>
<dbReference type="GO" id="GO:0016192">
    <property type="term" value="P:vesicle-mediated transport"/>
    <property type="evidence" value="ECO:0007669"/>
    <property type="project" value="InterPro"/>
</dbReference>
<evidence type="ECO:0000256" key="1">
    <source>
        <dbReference type="ARBA" id="ARBA00009884"/>
    </source>
</evidence>
<proteinExistence type="inferred from homology"/>
<comment type="caution">
    <text evidence="2">The sequence shown here is derived from an EMBL/GenBank/DDBJ whole genome shotgun (WGS) entry which is preliminary data.</text>
</comment>
<comment type="similarity">
    <text evidence="1">Belongs to the STXBP/unc-18/SEC1 family.</text>
</comment>
<dbReference type="SUPFAM" id="SSF56815">
    <property type="entry name" value="Sec1/munc18-like (SM) proteins"/>
    <property type="match status" value="1"/>
</dbReference>
<dbReference type="AlphaFoldDB" id="X6MSR4"/>
<accession>X6MSR4</accession>
<dbReference type="Pfam" id="PF00995">
    <property type="entry name" value="Sec1"/>
    <property type="match status" value="1"/>
</dbReference>
<reference evidence="2 3" key="1">
    <citation type="journal article" date="2013" name="Curr. Biol.">
        <title>The Genome of the Foraminiferan Reticulomyxa filosa.</title>
        <authorList>
            <person name="Glockner G."/>
            <person name="Hulsmann N."/>
            <person name="Schleicher M."/>
            <person name="Noegel A.A."/>
            <person name="Eichinger L."/>
            <person name="Gallinger C."/>
            <person name="Pawlowski J."/>
            <person name="Sierra R."/>
            <person name="Euteneuer U."/>
            <person name="Pillet L."/>
            <person name="Moustafa A."/>
            <person name="Platzer M."/>
            <person name="Groth M."/>
            <person name="Szafranski K."/>
            <person name="Schliwa M."/>
        </authorList>
    </citation>
    <scope>NUCLEOTIDE SEQUENCE [LARGE SCALE GENOMIC DNA]</scope>
</reference>
<dbReference type="EMBL" id="ASPP01018209">
    <property type="protein sequence ID" value="ETO16482.1"/>
    <property type="molecule type" value="Genomic_DNA"/>
</dbReference>
<organism evidence="2 3">
    <name type="scientific">Reticulomyxa filosa</name>
    <dbReference type="NCBI Taxonomy" id="46433"/>
    <lineage>
        <taxon>Eukaryota</taxon>
        <taxon>Sar</taxon>
        <taxon>Rhizaria</taxon>
        <taxon>Retaria</taxon>
        <taxon>Foraminifera</taxon>
        <taxon>Monothalamids</taxon>
        <taxon>Reticulomyxidae</taxon>
        <taxon>Reticulomyxa</taxon>
    </lineage>
</organism>
<dbReference type="Proteomes" id="UP000023152">
    <property type="component" value="Unassembled WGS sequence"/>
</dbReference>
<dbReference type="InterPro" id="IPR001619">
    <property type="entry name" value="Sec1-like"/>
</dbReference>
<evidence type="ECO:0000313" key="3">
    <source>
        <dbReference type="Proteomes" id="UP000023152"/>
    </source>
</evidence>
<keyword evidence="3" id="KW-1185">Reference proteome</keyword>
<gene>
    <name evidence="2" type="ORF">RFI_20860</name>
</gene>
<protein>
    <submittedName>
        <fullName evidence="2">Vacuolar protein sorting-associated protein 45</fullName>
    </submittedName>
</protein>
<sequence length="115" mass="13682">MLYELVFSNRLEEHKLSRLAQADEYQVVKQVQELFGDIYPINRDLWSLQCEGQFGFYKEERDWLATDVVKWQRQVDALVAFLLAVKKNPLVRYQKMSHLATKMAKEIDVKNINLF</sequence>
<dbReference type="OrthoDB" id="10266265at2759"/>
<evidence type="ECO:0000313" key="2">
    <source>
        <dbReference type="EMBL" id="ETO16482.1"/>
    </source>
</evidence>